<comment type="caution">
    <text evidence="3">The sequence shown here is derived from an EMBL/GenBank/DDBJ whole genome shotgun (WGS) entry which is preliminary data.</text>
</comment>
<accession>A0A9W6FGM4</accession>
<protein>
    <recommendedName>
        <fullName evidence="6">Sporulation protein YqfC</fullName>
    </recommendedName>
</protein>
<evidence type="ECO:0000313" key="5">
    <source>
        <dbReference type="Proteomes" id="UP001145145"/>
    </source>
</evidence>
<feature type="region of interest" description="Disordered" evidence="1">
    <location>
        <begin position="1"/>
        <end position="22"/>
    </location>
</feature>
<dbReference type="InterPro" id="IPR022477">
    <property type="entry name" value="Spore_YqfC"/>
</dbReference>
<dbReference type="Pfam" id="PF07873">
    <property type="entry name" value="YabP"/>
    <property type="match status" value="1"/>
</dbReference>
<dbReference type="NCBIfam" id="TIGR02856">
    <property type="entry name" value="spore_yqfC"/>
    <property type="match status" value="1"/>
</dbReference>
<sequence>MMGSRRRDQTRQEETRGDVIRKKIAETADAPKDVIMGLPLIHLTGQCEICIENYRGILEYTEELIRVKTKSGTIRIIGKRMCIEYYMNDEMKITGKIWKVEFEKKEDAHC</sequence>
<dbReference type="RefSeq" id="WP_242960197.1">
    <property type="nucleotide sequence ID" value="NZ_BSBO01000030.1"/>
</dbReference>
<reference evidence="3" key="4">
    <citation type="submission" date="2022-11" db="EMBL/GenBank/DDBJ databases">
        <title>Draft genome sequence of Sellimonas catena strain 18CBH55.</title>
        <authorList>
            <person name="Hisatomi A."/>
            <person name="Ohkuma M."/>
            <person name="Sakamoto M."/>
        </authorList>
    </citation>
    <scope>NUCLEOTIDE SEQUENCE</scope>
    <source>
        <strain evidence="3">18CBH55</strain>
    </source>
</reference>
<proteinExistence type="predicted"/>
<reference evidence="3" key="3">
    <citation type="submission" date="2022-11" db="EMBL/GenBank/DDBJ databases">
        <title>Draft genome sequence of Sellimonas catena strain 18CBH55.</title>
        <authorList>
            <person name="Atsushi H."/>
            <person name="Moriya O."/>
            <person name="Mitsuo S."/>
        </authorList>
    </citation>
    <scope>NUCLEOTIDE SEQUENCE</scope>
    <source>
        <strain evidence="3">18CBH55</strain>
    </source>
</reference>
<evidence type="ECO:0000313" key="2">
    <source>
        <dbReference type="EMBL" id="GLG05519.1"/>
    </source>
</evidence>
<organism evidence="3 4">
    <name type="scientific">Sellimonas catena</name>
    <dbReference type="NCBI Taxonomy" id="2994035"/>
    <lineage>
        <taxon>Bacteria</taxon>
        <taxon>Bacillati</taxon>
        <taxon>Bacillota</taxon>
        <taxon>Clostridia</taxon>
        <taxon>Lachnospirales</taxon>
        <taxon>Lachnospiraceae</taxon>
        <taxon>Sellimonas</taxon>
    </lineage>
</organism>
<keyword evidence="5" id="KW-1185">Reference proteome</keyword>
<evidence type="ECO:0000313" key="4">
    <source>
        <dbReference type="Proteomes" id="UP001145094"/>
    </source>
</evidence>
<evidence type="ECO:0000313" key="3">
    <source>
        <dbReference type="EMBL" id="GLG91116.1"/>
    </source>
</evidence>
<reference evidence="3 5" key="5">
    <citation type="journal article" date="2023" name="Int. J. Syst. Evol. Microbiol.">
        <title>Sellimonas catena sp. nov., isolated from human faeces.</title>
        <authorList>
            <person name="Hisatomi A."/>
            <person name="Ohkuma M."/>
            <person name="Sakamoto M."/>
        </authorList>
    </citation>
    <scope>NUCLEOTIDE SEQUENCE</scope>
    <source>
        <strain evidence="2 5">12EGH17</strain>
        <strain evidence="3">18CBH55</strain>
    </source>
</reference>
<gene>
    <name evidence="2" type="ORF">Selli1_26930</name>
    <name evidence="3" type="ORF">Selli2_25430</name>
</gene>
<dbReference type="InterPro" id="IPR022476">
    <property type="entry name" value="Spore_YabP/YqfC"/>
</dbReference>
<dbReference type="EMBL" id="BSCH01000017">
    <property type="protein sequence ID" value="GLG91116.1"/>
    <property type="molecule type" value="Genomic_DNA"/>
</dbReference>
<reference evidence="2" key="2">
    <citation type="submission" date="2022-11" db="EMBL/GenBank/DDBJ databases">
        <title>Draft genome sequence of Sellimonas catena strain 12EGH17.</title>
        <authorList>
            <person name="Hisatomi A."/>
            <person name="Ohkuma M."/>
            <person name="Sakamoto M."/>
        </authorList>
    </citation>
    <scope>NUCLEOTIDE SEQUENCE</scope>
    <source>
        <strain evidence="2">12EGH17</strain>
    </source>
</reference>
<dbReference type="Proteomes" id="UP001145094">
    <property type="component" value="Unassembled WGS sequence"/>
</dbReference>
<evidence type="ECO:0008006" key="6">
    <source>
        <dbReference type="Google" id="ProtNLM"/>
    </source>
</evidence>
<name>A0A9W6FGM4_9FIRM</name>
<evidence type="ECO:0000256" key="1">
    <source>
        <dbReference type="SAM" id="MobiDB-lite"/>
    </source>
</evidence>
<reference evidence="2" key="1">
    <citation type="submission" date="2022-11" db="EMBL/GenBank/DDBJ databases">
        <title>Draft genome sequence of Sellimonas catena strain 12EGH17.</title>
        <authorList>
            <person name="Atsushi H."/>
            <person name="Moriya O."/>
            <person name="Mitsuo S."/>
        </authorList>
    </citation>
    <scope>NUCLEOTIDE SEQUENCE</scope>
    <source>
        <strain evidence="2">12EGH17</strain>
    </source>
</reference>
<dbReference type="AlphaFoldDB" id="A0A9W6FGM4"/>
<dbReference type="EMBL" id="BSBO01000030">
    <property type="protein sequence ID" value="GLG05519.1"/>
    <property type="molecule type" value="Genomic_DNA"/>
</dbReference>
<dbReference type="Proteomes" id="UP001145145">
    <property type="component" value="Unassembled WGS sequence"/>
</dbReference>